<keyword evidence="3" id="KW-1185">Reference proteome</keyword>
<dbReference type="RefSeq" id="WP_378256809.1">
    <property type="nucleotide sequence ID" value="NZ_JBHSIT010000005.1"/>
</dbReference>
<dbReference type="SUPFAM" id="SSF103032">
    <property type="entry name" value="Hypothetical protein YwqG"/>
    <property type="match status" value="1"/>
</dbReference>
<dbReference type="InterPro" id="IPR035948">
    <property type="entry name" value="YwqG-like_sf"/>
</dbReference>
<dbReference type="PANTHER" id="PTHR36436">
    <property type="entry name" value="SLL5081 PROTEIN"/>
    <property type="match status" value="1"/>
</dbReference>
<dbReference type="Pfam" id="PF09234">
    <property type="entry name" value="DUF1963"/>
    <property type="match status" value="1"/>
</dbReference>
<organism evidence="2 3">
    <name type="scientific">Actinomadura gamaensis</name>
    <dbReference type="NCBI Taxonomy" id="1763541"/>
    <lineage>
        <taxon>Bacteria</taxon>
        <taxon>Bacillati</taxon>
        <taxon>Actinomycetota</taxon>
        <taxon>Actinomycetes</taxon>
        <taxon>Streptosporangiales</taxon>
        <taxon>Thermomonosporaceae</taxon>
        <taxon>Actinomadura</taxon>
    </lineage>
</organism>
<protein>
    <submittedName>
        <fullName evidence="2">YwqG family protein</fullName>
    </submittedName>
</protein>
<reference evidence="3" key="1">
    <citation type="journal article" date="2019" name="Int. J. Syst. Evol. Microbiol.">
        <title>The Global Catalogue of Microorganisms (GCM) 10K type strain sequencing project: providing services to taxonomists for standard genome sequencing and annotation.</title>
        <authorList>
            <consortium name="The Broad Institute Genomics Platform"/>
            <consortium name="The Broad Institute Genome Sequencing Center for Infectious Disease"/>
            <person name="Wu L."/>
            <person name="Ma J."/>
        </authorList>
    </citation>
    <scope>NUCLEOTIDE SEQUENCE [LARGE SCALE GENOMIC DNA]</scope>
    <source>
        <strain evidence="3">KLKA75</strain>
    </source>
</reference>
<name>A0ABV9U0N9_9ACTN</name>
<feature type="compositionally biased region" description="Basic and acidic residues" evidence="1">
    <location>
        <begin position="1"/>
        <end position="11"/>
    </location>
</feature>
<evidence type="ECO:0000313" key="3">
    <source>
        <dbReference type="Proteomes" id="UP001595872"/>
    </source>
</evidence>
<proteinExistence type="predicted"/>
<evidence type="ECO:0000313" key="2">
    <source>
        <dbReference type="EMBL" id="MFC4909356.1"/>
    </source>
</evidence>
<dbReference type="Proteomes" id="UP001595872">
    <property type="component" value="Unassembled WGS sequence"/>
</dbReference>
<dbReference type="EMBL" id="JBHSIT010000005">
    <property type="protein sequence ID" value="MFC4909356.1"/>
    <property type="molecule type" value="Genomic_DNA"/>
</dbReference>
<dbReference type="PANTHER" id="PTHR36436:SF6">
    <property type="entry name" value="SLL5081 PROTEIN"/>
    <property type="match status" value="1"/>
</dbReference>
<accession>A0ABV9U0N9</accession>
<comment type="caution">
    <text evidence="2">The sequence shown here is derived from an EMBL/GenBank/DDBJ whole genome shotgun (WGS) entry which is preliminary data.</text>
</comment>
<dbReference type="Gene3D" id="2.30.320.10">
    <property type="entry name" value="YwqG-like"/>
    <property type="match status" value="1"/>
</dbReference>
<gene>
    <name evidence="2" type="ORF">ACFPCY_18685</name>
</gene>
<dbReference type="InterPro" id="IPR015315">
    <property type="entry name" value="DUF1963"/>
</dbReference>
<feature type="region of interest" description="Disordered" evidence="1">
    <location>
        <begin position="1"/>
        <end position="27"/>
    </location>
</feature>
<sequence>MHAAGPDDRVVGRLGGEPRLPPDTRWPSCDGHGPLSFVASLDCARLPGTGLPEGGELLFFYFDGQLDDYASFVSAADPQTRAASRVLYVPEGVETAPRPAPQPLEPFRQVSLRAEPAVPPLRITDPEVWESLGIPPDGLDELEAFKYVLIDNDEPGHQVAGRPWIVQHEPAYEIAWSVLGTSDYGDPRLEREAARWELLAQFASDDDAGMTWGDGGTLFWLITPDDLAASRFDRARFTWQSH</sequence>
<evidence type="ECO:0000256" key="1">
    <source>
        <dbReference type="SAM" id="MobiDB-lite"/>
    </source>
</evidence>